<feature type="transmembrane region" description="Helical" evidence="6">
    <location>
        <begin position="63"/>
        <end position="88"/>
    </location>
</feature>
<evidence type="ECO:0008006" key="9">
    <source>
        <dbReference type="Google" id="ProtNLM"/>
    </source>
</evidence>
<evidence type="ECO:0000256" key="6">
    <source>
        <dbReference type="SAM" id="Phobius"/>
    </source>
</evidence>
<keyword evidence="4 6" id="KW-0472">Membrane</keyword>
<protein>
    <recommendedName>
        <fullName evidence="9">BGGP Beta-1-3-galactosyl-O-glycosyl-glycoprotein</fullName>
    </recommendedName>
</protein>
<name>A0A0D9Y1W4_9ORYZ</name>
<keyword evidence="2" id="KW-0328">Glycosyltransferase</keyword>
<evidence type="ECO:0000313" key="8">
    <source>
        <dbReference type="Proteomes" id="UP000032180"/>
    </source>
</evidence>
<comment type="subcellular location">
    <subcellularLocation>
        <location evidence="1">Membrane</location>
        <topology evidence="1">Single-pass type II membrane protein</topology>
    </subcellularLocation>
</comment>
<keyword evidence="3" id="KW-0808">Transferase</keyword>
<keyword evidence="8" id="KW-1185">Reference proteome</keyword>
<keyword evidence="5" id="KW-0325">Glycoprotein</keyword>
<keyword evidence="6" id="KW-1133">Transmembrane helix</keyword>
<dbReference type="PANTHER" id="PTHR45719:SF3">
    <property type="entry name" value="BETA-GLUCURONOSYLTRANSFERASE GLCAT14A"/>
    <property type="match status" value="1"/>
</dbReference>
<keyword evidence="6" id="KW-0812">Transmembrane</keyword>
<reference evidence="7 8" key="2">
    <citation type="submission" date="2013-12" db="EMBL/GenBank/DDBJ databases">
        <authorList>
            <person name="Yu Y."/>
            <person name="Lee S."/>
            <person name="de Baynast K."/>
            <person name="Wissotski M."/>
            <person name="Liu L."/>
            <person name="Talag J."/>
            <person name="Goicoechea J."/>
            <person name="Angelova A."/>
            <person name="Jetty R."/>
            <person name="Kudrna D."/>
            <person name="Golser W."/>
            <person name="Rivera L."/>
            <person name="Zhang J."/>
            <person name="Wing R."/>
        </authorList>
    </citation>
    <scope>NUCLEOTIDE SEQUENCE</scope>
</reference>
<evidence type="ECO:0000256" key="3">
    <source>
        <dbReference type="ARBA" id="ARBA00022679"/>
    </source>
</evidence>
<dbReference type="Gramene" id="LPERR12G16990.1">
    <property type="protein sequence ID" value="LPERR12G16990.1"/>
    <property type="gene ID" value="LPERR12G16990"/>
</dbReference>
<proteinExistence type="predicted"/>
<evidence type="ECO:0000256" key="2">
    <source>
        <dbReference type="ARBA" id="ARBA00022676"/>
    </source>
</evidence>
<dbReference type="HOGENOM" id="CLU_034994_0_0_1"/>
<dbReference type="EnsemblPlants" id="LPERR12G16990.1">
    <property type="protein sequence ID" value="LPERR12G16990.1"/>
    <property type="gene ID" value="LPERR12G16990"/>
</dbReference>
<accession>A0A0D9Y1W4</accession>
<evidence type="ECO:0000256" key="5">
    <source>
        <dbReference type="ARBA" id="ARBA00023180"/>
    </source>
</evidence>
<evidence type="ECO:0000256" key="1">
    <source>
        <dbReference type="ARBA" id="ARBA00004606"/>
    </source>
</evidence>
<dbReference type="Pfam" id="PF02485">
    <property type="entry name" value="Branch"/>
    <property type="match status" value="1"/>
</dbReference>
<evidence type="ECO:0000313" key="7">
    <source>
        <dbReference type="EnsemblPlants" id="LPERR12G16990.2"/>
    </source>
</evidence>
<dbReference type="InterPro" id="IPR003406">
    <property type="entry name" value="Glyco_trans_14"/>
</dbReference>
<dbReference type="STRING" id="77586.A0A0D9Y1W4"/>
<dbReference type="GO" id="GO:0016020">
    <property type="term" value="C:membrane"/>
    <property type="evidence" value="ECO:0007669"/>
    <property type="project" value="UniProtKB-SubCell"/>
</dbReference>
<dbReference type="AlphaFoldDB" id="A0A0D9Y1W4"/>
<dbReference type="Gramene" id="LPERR12G16990.2">
    <property type="protein sequence ID" value="LPERR12G16990.2"/>
    <property type="gene ID" value="LPERR12G16990"/>
</dbReference>
<dbReference type="PANTHER" id="PTHR45719">
    <property type="entry name" value="GLYCOSYLTRANSFERASE"/>
    <property type="match status" value="1"/>
</dbReference>
<organism evidence="7 8">
    <name type="scientific">Leersia perrieri</name>
    <dbReference type="NCBI Taxonomy" id="77586"/>
    <lineage>
        <taxon>Eukaryota</taxon>
        <taxon>Viridiplantae</taxon>
        <taxon>Streptophyta</taxon>
        <taxon>Embryophyta</taxon>
        <taxon>Tracheophyta</taxon>
        <taxon>Spermatophyta</taxon>
        <taxon>Magnoliopsida</taxon>
        <taxon>Liliopsida</taxon>
        <taxon>Poales</taxon>
        <taxon>Poaceae</taxon>
        <taxon>BOP clade</taxon>
        <taxon>Oryzoideae</taxon>
        <taxon>Oryzeae</taxon>
        <taxon>Oryzinae</taxon>
        <taxon>Leersia</taxon>
    </lineage>
</organism>
<dbReference type="EnsemblPlants" id="LPERR12G16990.2">
    <property type="protein sequence ID" value="LPERR12G16990.2"/>
    <property type="gene ID" value="LPERR12G16990"/>
</dbReference>
<evidence type="ECO:0000256" key="4">
    <source>
        <dbReference type="ARBA" id="ARBA00023136"/>
    </source>
</evidence>
<sequence length="476" mass="53139">MSMCQMETTQDMSRIEFEFGPTNSVDLFFSFNNPTVLTPLTRQSVTTAHEMKPTTAAAVDRRWLLPLAVGSGLSLLLLLLLTTIPLPFPSASSRSPNPSLFVEHKLSPSSPSSSSPLPRFAYLISGSAGDAAALRRVLLALYHPRNLYILHLDAEAPDSDRARLSAGLAADHPAIAAAGNVRVIDRANLVTYRGPTMVANTLHAAAAFLFSFYKQQQDAGDPDWDWFINLSASDYPLVTQDDLIHVFSTLPRGLNFIDHTSDIGWKEYQRAKPVIIDPGLYMKKKADVFWIPQRRSVPTAFKLFTGSAWMALSKPFVEYCIWGWDNLPRTVLMYYANFISSPEGYFHTVVCNADEFKNTTVNHDLHYISWDNPPKQHPHYLTIEDLDRMVASDAPFARKFHADDPVLDKIDEEILFRGPDMLTPGGWCGGTRENGSDPCLVVGNTSLLQPGRGAVRLQRLITSLLSEEKFHPRQCK</sequence>
<reference evidence="7 8" key="1">
    <citation type="submission" date="2012-08" db="EMBL/GenBank/DDBJ databases">
        <title>Oryza genome evolution.</title>
        <authorList>
            <person name="Wing R.A."/>
        </authorList>
    </citation>
    <scope>NUCLEOTIDE SEQUENCE</scope>
</reference>
<dbReference type="Proteomes" id="UP000032180">
    <property type="component" value="Chromosome 12"/>
</dbReference>
<dbReference type="GO" id="GO:0015020">
    <property type="term" value="F:glucuronosyltransferase activity"/>
    <property type="evidence" value="ECO:0007669"/>
    <property type="project" value="InterPro"/>
</dbReference>
<dbReference type="eggNOG" id="KOG0799">
    <property type="taxonomic scope" value="Eukaryota"/>
</dbReference>
<dbReference type="InterPro" id="IPR044610">
    <property type="entry name" value="GLCAT14A/B/C"/>
</dbReference>
<reference evidence="7" key="3">
    <citation type="submission" date="2015-04" db="UniProtKB">
        <authorList>
            <consortium name="EnsemblPlants"/>
        </authorList>
    </citation>
    <scope>IDENTIFICATION</scope>
</reference>